<organism evidence="1 2">
    <name type="scientific">Cinchona calisaya</name>
    <dbReference type="NCBI Taxonomy" id="153742"/>
    <lineage>
        <taxon>Eukaryota</taxon>
        <taxon>Viridiplantae</taxon>
        <taxon>Streptophyta</taxon>
        <taxon>Embryophyta</taxon>
        <taxon>Tracheophyta</taxon>
        <taxon>Spermatophyta</taxon>
        <taxon>Magnoliopsida</taxon>
        <taxon>eudicotyledons</taxon>
        <taxon>Gunneridae</taxon>
        <taxon>Pentapetalae</taxon>
        <taxon>asterids</taxon>
        <taxon>lamiids</taxon>
        <taxon>Gentianales</taxon>
        <taxon>Rubiaceae</taxon>
        <taxon>Cinchonoideae</taxon>
        <taxon>Cinchoneae</taxon>
        <taxon>Cinchona</taxon>
    </lineage>
</organism>
<evidence type="ECO:0000313" key="1">
    <source>
        <dbReference type="EMBL" id="KAL3534029.1"/>
    </source>
</evidence>
<sequence length="99" mass="11181">MKFLEVVEMEYGSQEKYKKIKFAIKNIREEFLIMSDSSENLMGCDLANAVAQDIDDQLMSNVDLKLQNPTYVIPRGEQAFLNQSLLAEEPIATYGNGNA</sequence>
<dbReference type="AlphaFoldDB" id="A0ABD3AS39"/>
<evidence type="ECO:0000313" key="2">
    <source>
        <dbReference type="Proteomes" id="UP001630127"/>
    </source>
</evidence>
<comment type="caution">
    <text evidence="1">The sequence shown here is derived from an EMBL/GenBank/DDBJ whole genome shotgun (WGS) entry which is preliminary data.</text>
</comment>
<protein>
    <submittedName>
        <fullName evidence="1">Uncharacterized protein</fullName>
    </submittedName>
</protein>
<dbReference type="Proteomes" id="UP001630127">
    <property type="component" value="Unassembled WGS sequence"/>
</dbReference>
<proteinExistence type="predicted"/>
<dbReference type="EMBL" id="JBJUIK010000003">
    <property type="protein sequence ID" value="KAL3534029.1"/>
    <property type="molecule type" value="Genomic_DNA"/>
</dbReference>
<name>A0ABD3AS39_9GENT</name>
<gene>
    <name evidence="1" type="ORF">ACH5RR_007550</name>
</gene>
<reference evidence="1 2" key="1">
    <citation type="submission" date="2024-11" db="EMBL/GenBank/DDBJ databases">
        <title>A near-complete genome assembly of Cinchona calisaya.</title>
        <authorList>
            <person name="Lian D.C."/>
            <person name="Zhao X.W."/>
            <person name="Wei L."/>
        </authorList>
    </citation>
    <scope>NUCLEOTIDE SEQUENCE [LARGE SCALE GENOMIC DNA]</scope>
    <source>
        <tissue evidence="1">Nenye</tissue>
    </source>
</reference>
<keyword evidence="2" id="KW-1185">Reference proteome</keyword>
<accession>A0ABD3AS39</accession>